<keyword evidence="9" id="KW-1185">Reference proteome</keyword>
<name>A0A1I4HH95_9RHOB</name>
<evidence type="ECO:0000313" key="8">
    <source>
        <dbReference type="EMBL" id="SFL41678.1"/>
    </source>
</evidence>
<dbReference type="GO" id="GO:0051537">
    <property type="term" value="F:2 iron, 2 sulfur cluster binding"/>
    <property type="evidence" value="ECO:0007669"/>
    <property type="project" value="UniProtKB-KW"/>
</dbReference>
<dbReference type="Gene3D" id="3.90.380.10">
    <property type="entry name" value="Naphthalene 1,2-dioxygenase Alpha Subunit, Chain A, domain 1"/>
    <property type="match status" value="1"/>
</dbReference>
<dbReference type="Pfam" id="PF00848">
    <property type="entry name" value="Ring_hydroxyl_A"/>
    <property type="match status" value="1"/>
</dbReference>
<dbReference type="GO" id="GO:0005506">
    <property type="term" value="F:iron ion binding"/>
    <property type="evidence" value="ECO:0007669"/>
    <property type="project" value="InterPro"/>
</dbReference>
<dbReference type="InterPro" id="IPR017941">
    <property type="entry name" value="Rieske_2Fe-2S"/>
</dbReference>
<evidence type="ECO:0000313" key="9">
    <source>
        <dbReference type="Proteomes" id="UP000198851"/>
    </source>
</evidence>
<dbReference type="CDD" id="cd00680">
    <property type="entry name" value="RHO_alpha_C"/>
    <property type="match status" value="1"/>
</dbReference>
<dbReference type="InterPro" id="IPR015879">
    <property type="entry name" value="Ring_hydroxy_dOase_asu_C_dom"/>
</dbReference>
<keyword evidence="4" id="KW-0560">Oxidoreductase</keyword>
<comment type="cofactor">
    <cofactor evidence="1">
        <name>Fe cation</name>
        <dbReference type="ChEBI" id="CHEBI:24875"/>
    </cofactor>
</comment>
<dbReference type="PROSITE" id="PS51296">
    <property type="entry name" value="RIESKE"/>
    <property type="match status" value="1"/>
</dbReference>
<dbReference type="PRINTS" id="PR00090">
    <property type="entry name" value="RNGDIOXGNASE"/>
</dbReference>
<evidence type="ECO:0000259" key="7">
    <source>
        <dbReference type="PROSITE" id="PS51296"/>
    </source>
</evidence>
<dbReference type="OrthoDB" id="7456916at2"/>
<keyword evidence="2" id="KW-0001">2Fe-2S</keyword>
<dbReference type="SUPFAM" id="SSF50022">
    <property type="entry name" value="ISP domain"/>
    <property type="match status" value="1"/>
</dbReference>
<keyword evidence="6" id="KW-0411">Iron-sulfur</keyword>
<accession>A0A1I4HH95</accession>
<dbReference type="Proteomes" id="UP000198851">
    <property type="component" value="Unassembled WGS sequence"/>
</dbReference>
<evidence type="ECO:0000256" key="4">
    <source>
        <dbReference type="ARBA" id="ARBA00023002"/>
    </source>
</evidence>
<dbReference type="RefSeq" id="WP_093326113.1">
    <property type="nucleotide sequence ID" value="NZ_FOSZ01000013.1"/>
</dbReference>
<evidence type="ECO:0000256" key="5">
    <source>
        <dbReference type="ARBA" id="ARBA00023004"/>
    </source>
</evidence>
<dbReference type="CDD" id="cd03469">
    <property type="entry name" value="Rieske_RO_Alpha_N"/>
    <property type="match status" value="1"/>
</dbReference>
<dbReference type="AlphaFoldDB" id="A0A1I4HH95"/>
<gene>
    <name evidence="8" type="ORF">SAMN04488036_11351</name>
</gene>
<proteinExistence type="predicted"/>
<dbReference type="InterPro" id="IPR001663">
    <property type="entry name" value="Rng_hydr_dOase-A"/>
</dbReference>
<dbReference type="SUPFAM" id="SSF55961">
    <property type="entry name" value="Bet v1-like"/>
    <property type="match status" value="1"/>
</dbReference>
<feature type="domain" description="Rieske" evidence="7">
    <location>
        <begin position="31"/>
        <end position="141"/>
    </location>
</feature>
<dbReference type="GO" id="GO:0016491">
    <property type="term" value="F:oxidoreductase activity"/>
    <property type="evidence" value="ECO:0007669"/>
    <property type="project" value="UniProtKB-KW"/>
</dbReference>
<evidence type="ECO:0000256" key="2">
    <source>
        <dbReference type="ARBA" id="ARBA00022714"/>
    </source>
</evidence>
<evidence type="ECO:0000256" key="1">
    <source>
        <dbReference type="ARBA" id="ARBA00001962"/>
    </source>
</evidence>
<keyword evidence="5" id="KW-0408">Iron</keyword>
<keyword evidence="3" id="KW-0479">Metal-binding</keyword>
<organism evidence="8 9">
    <name type="scientific">Shimia haliotis</name>
    <dbReference type="NCBI Taxonomy" id="1280847"/>
    <lineage>
        <taxon>Bacteria</taxon>
        <taxon>Pseudomonadati</taxon>
        <taxon>Pseudomonadota</taxon>
        <taxon>Alphaproteobacteria</taxon>
        <taxon>Rhodobacterales</taxon>
        <taxon>Roseobacteraceae</taxon>
    </lineage>
</organism>
<dbReference type="Pfam" id="PF00355">
    <property type="entry name" value="Rieske"/>
    <property type="match status" value="1"/>
</dbReference>
<dbReference type="Gene3D" id="2.102.10.10">
    <property type="entry name" value="Rieske [2Fe-2S] iron-sulphur domain"/>
    <property type="match status" value="1"/>
</dbReference>
<evidence type="ECO:0000256" key="3">
    <source>
        <dbReference type="ARBA" id="ARBA00022723"/>
    </source>
</evidence>
<dbReference type="InterPro" id="IPR036922">
    <property type="entry name" value="Rieske_2Fe-2S_sf"/>
</dbReference>
<evidence type="ECO:0000256" key="6">
    <source>
        <dbReference type="ARBA" id="ARBA00023014"/>
    </source>
</evidence>
<dbReference type="PANTHER" id="PTHR43756:SF5">
    <property type="entry name" value="CHOLINE MONOOXYGENASE, CHLOROPLASTIC"/>
    <property type="match status" value="1"/>
</dbReference>
<reference evidence="9" key="1">
    <citation type="submission" date="2016-10" db="EMBL/GenBank/DDBJ databases">
        <authorList>
            <person name="Varghese N."/>
            <person name="Submissions S."/>
        </authorList>
    </citation>
    <scope>NUCLEOTIDE SEQUENCE [LARGE SCALE GENOMIC DNA]</scope>
    <source>
        <strain evidence="9">DSM 28453</strain>
    </source>
</reference>
<sequence>MTRMYHKLPVDAYTSKDWFDREQRLIFSRSWRYAGLVEDVPEPGHYVSVQAGLNNIFIVMGRDFRLRAFHNICRHRGTQLIRAVGKTQKALTCPYHDWTYDLEGNLVSVPDEAREYPEGIDKSCLGLKPAAVDVWRGMLFVHPDPNPPSLAAFLGDVDPFLGPHKPEELVEFDEARRTYEIKANWKIVVENYIDVYHLSHLHSNTLHMYDHAKAEFGWKGPHYHFWEPPSEAYGKSLESNLPTPRVIPEPHRGAWVPMLFPGLGLGASEDSWNVFVITPLAPDLTRIENRTKLANVSSWEYSKQSWSSAGFWKSFGGPKYSGDDAAGEDDPMASGDFTTEDIYACEQQQKSLSSPYLEIGPASTGESPITKHQKAILDFMVAQEERAS</sequence>
<dbReference type="PANTHER" id="PTHR43756">
    <property type="entry name" value="CHOLINE MONOOXYGENASE, CHLOROPLASTIC"/>
    <property type="match status" value="1"/>
</dbReference>
<protein>
    <submittedName>
        <fullName evidence="8">Rieske 2Fe-2S family protein</fullName>
    </submittedName>
</protein>
<dbReference type="STRING" id="1280847.SAMN04488036_11351"/>
<dbReference type="EMBL" id="FOSZ01000013">
    <property type="protein sequence ID" value="SFL41678.1"/>
    <property type="molecule type" value="Genomic_DNA"/>
</dbReference>